<dbReference type="Gene3D" id="2.60.40.2360">
    <property type="entry name" value="Intracellular proteinase inhibitor BsuPI"/>
    <property type="match status" value="1"/>
</dbReference>
<dbReference type="InterPro" id="IPR020481">
    <property type="entry name" value="Intracell_prot_inh_BsuPI"/>
</dbReference>
<dbReference type="InterPro" id="IPR018911">
    <property type="entry name" value="Gmad2_Ig-like_dom"/>
</dbReference>
<name>I0JKF5_HALH3</name>
<accession>I0JKF5</accession>
<feature type="region of interest" description="Disordered" evidence="1">
    <location>
        <begin position="26"/>
        <end position="46"/>
    </location>
</feature>
<feature type="compositionally biased region" description="Acidic residues" evidence="1">
    <location>
        <begin position="37"/>
        <end position="46"/>
    </location>
</feature>
<protein>
    <submittedName>
        <fullName evidence="5">Intracellular proteinase inhibitor</fullName>
    </submittedName>
</protein>
<evidence type="ECO:0000259" key="3">
    <source>
        <dbReference type="Pfam" id="PF10648"/>
    </source>
</evidence>
<keyword evidence="6" id="KW-1185">Reference proteome</keyword>
<dbReference type="PROSITE" id="PS51257">
    <property type="entry name" value="PROKAR_LIPOPROTEIN"/>
    <property type="match status" value="1"/>
</dbReference>
<evidence type="ECO:0000256" key="2">
    <source>
        <dbReference type="SAM" id="SignalP"/>
    </source>
</evidence>
<dbReference type="KEGG" id="hhd:HBHAL_2274"/>
<dbReference type="PATRIC" id="fig|866895.3.peg.1284"/>
<feature type="region of interest" description="Disordered" evidence="1">
    <location>
        <begin position="176"/>
        <end position="220"/>
    </location>
</feature>
<evidence type="ECO:0000259" key="4">
    <source>
        <dbReference type="Pfam" id="PF12690"/>
    </source>
</evidence>
<dbReference type="AlphaFoldDB" id="I0JKF5"/>
<reference evidence="5 6" key="1">
    <citation type="journal article" date="2013" name="Environ. Microbiol.">
        <title>Chloride and organic osmolytes: a hybrid strategy to cope with elevated salinities by the moderately halophilic, chloride-dependent bacterium Halobacillus halophilus.</title>
        <authorList>
            <person name="Saum S.H."/>
            <person name="Pfeiffer F."/>
            <person name="Palm P."/>
            <person name="Rampp M."/>
            <person name="Schuster S.C."/>
            <person name="Muller V."/>
            <person name="Oesterhelt D."/>
        </authorList>
    </citation>
    <scope>NUCLEOTIDE SEQUENCE [LARGE SCALE GENOMIC DNA]</scope>
    <source>
        <strain evidence="6">ATCC 35676 / DSM 2266 / JCM 20832 / KCTC 3685 / LMG 17431 / NBRC 102448 / NCIMB 2269</strain>
    </source>
</reference>
<sequence>MKHLLAILMGVMMITMAACGNEADSETKSKEVKAEEPQAEEQSEEKAEEVEAFIQSLNMEANVETSEETADFQMSLENTSDETVTLGFTSSQEYEIHVTNAEGESVYTFSADKMFTQEMINKDLVAGESLTAEETWTGIEEPGDYEATITFLVNSINEQPLEAEPFQLTKSFSVEAADQETGNSQEENEVPSEEPEKENPLESDKDKETNEEVKTEEKTVSVEEDGFRNIEVSGKDGAYTVTGEAHVSHGEFTYLVEDGHHVLIEPETMEVGNKSEWAPFTLELSIPNEDLPDFGTVTLTLVVNSEDSQDETIKNVPLEEIAQSEPENDTESTTREVETEGEAFRNVTVSGENGAYTIEGEARVHEGSFIYTVEDGHYVLVEPTSVQVVEGAPAWSSFEIEIDISEEDLPTYGSLTLTVFEESAEDGSPVHVNHLLLQKFN</sequence>
<feature type="signal peptide" evidence="2">
    <location>
        <begin position="1"/>
        <end position="17"/>
    </location>
</feature>
<keyword evidence="2" id="KW-0732">Signal</keyword>
<dbReference type="MEROPS" id="I22.001"/>
<dbReference type="STRING" id="866895.HBHAL_2274"/>
<feature type="compositionally biased region" description="Acidic residues" evidence="1">
    <location>
        <begin position="186"/>
        <end position="196"/>
    </location>
</feature>
<dbReference type="Pfam" id="PF10648">
    <property type="entry name" value="Gmad2"/>
    <property type="match status" value="1"/>
</dbReference>
<evidence type="ECO:0000256" key="1">
    <source>
        <dbReference type="SAM" id="MobiDB-lite"/>
    </source>
</evidence>
<dbReference type="EMBL" id="HE717023">
    <property type="protein sequence ID" value="CCG44624.1"/>
    <property type="molecule type" value="Genomic_DNA"/>
</dbReference>
<evidence type="ECO:0000313" key="5">
    <source>
        <dbReference type="EMBL" id="CCG44624.1"/>
    </source>
</evidence>
<dbReference type="InterPro" id="IPR038144">
    <property type="entry name" value="IPI"/>
</dbReference>
<feature type="compositionally biased region" description="Basic and acidic residues" evidence="1">
    <location>
        <begin position="26"/>
        <end position="36"/>
    </location>
</feature>
<feature type="domain" description="Intracellular proteinase inhibitor BsuPI" evidence="4">
    <location>
        <begin position="57"/>
        <end position="154"/>
    </location>
</feature>
<dbReference type="HOGENOM" id="CLU_620757_0_0_9"/>
<proteinExistence type="predicted"/>
<dbReference type="Pfam" id="PF12690">
    <property type="entry name" value="BsuPI"/>
    <property type="match status" value="1"/>
</dbReference>
<dbReference type="Proteomes" id="UP000007397">
    <property type="component" value="Chromosome"/>
</dbReference>
<feature type="compositionally biased region" description="Basic and acidic residues" evidence="1">
    <location>
        <begin position="197"/>
        <end position="220"/>
    </location>
</feature>
<dbReference type="RefSeq" id="WP_014642526.1">
    <property type="nucleotide sequence ID" value="NC_017668.1"/>
</dbReference>
<feature type="chain" id="PRO_5039419018" evidence="2">
    <location>
        <begin position="18"/>
        <end position="441"/>
    </location>
</feature>
<evidence type="ECO:0000313" key="6">
    <source>
        <dbReference type="Proteomes" id="UP000007397"/>
    </source>
</evidence>
<organism evidence="5 6">
    <name type="scientific">Halobacillus halophilus (strain ATCC 35676 / DSM 2266 / JCM 20832 / KCTC 3685 / LMG 17431 / NBRC 102448 / NCIMB 2269)</name>
    <name type="common">Sporosarcina halophila</name>
    <dbReference type="NCBI Taxonomy" id="866895"/>
    <lineage>
        <taxon>Bacteria</taxon>
        <taxon>Bacillati</taxon>
        <taxon>Bacillota</taxon>
        <taxon>Bacilli</taxon>
        <taxon>Bacillales</taxon>
        <taxon>Bacillaceae</taxon>
        <taxon>Halobacillus</taxon>
    </lineage>
</organism>
<dbReference type="eggNOG" id="ENOG5031QTN">
    <property type="taxonomic scope" value="Bacteria"/>
</dbReference>
<feature type="domain" description="Bacterial spore germination immunoglobulin-like" evidence="3">
    <location>
        <begin position="355"/>
        <end position="428"/>
    </location>
</feature>
<gene>
    <name evidence="5" type="ordered locus">HBHAL_2274</name>
</gene>